<dbReference type="AlphaFoldDB" id="A0ABD5Z545"/>
<dbReference type="InterPro" id="IPR015943">
    <property type="entry name" value="WD40/YVTN_repeat-like_dom_sf"/>
</dbReference>
<dbReference type="Proteomes" id="UP001596447">
    <property type="component" value="Unassembled WGS sequence"/>
</dbReference>
<gene>
    <name evidence="2" type="ORF">ACFQJ9_13440</name>
</gene>
<feature type="region of interest" description="Disordered" evidence="1">
    <location>
        <begin position="297"/>
        <end position="335"/>
    </location>
</feature>
<sequence>MWGFDQAADSRQWQSVESPTQKTLYQVVQTESGPFAVGGSGTVVTRHEGEWKTVIEDGPATRNNALRGIDVTDDGKRVWFLGNSGSLGCYDVNEHRKYDYSFPEGMTSTWRGIAVAGPSGSEKALASNGSGEVLAFAIDGFDVQWGATRKPGSGSTIAALAAGPDGTGYAVDTSGNAFKTTKEDGWEDIGVVNAQTTFYDIHATAEGRVYVAAGSGRIYRYDDSYHSWTPIDLGSGALHAFDSEKQALLAAGAGGRIFQRTPTDDALRWDRLHSPTQKAIRDVALGEFDVAVTSGGGILVRPGSQNSQDGTSADGDNYENRGELWDGANDDSSSN</sequence>
<accession>A0ABD5Z545</accession>
<comment type="caution">
    <text evidence="2">The sequence shown here is derived from an EMBL/GenBank/DDBJ whole genome shotgun (WGS) entry which is preliminary data.</text>
</comment>
<proteinExistence type="predicted"/>
<dbReference type="EMBL" id="JBHTAR010000011">
    <property type="protein sequence ID" value="MFC7200402.1"/>
    <property type="molecule type" value="Genomic_DNA"/>
</dbReference>
<dbReference type="RefSeq" id="WP_279527182.1">
    <property type="nucleotide sequence ID" value="NZ_CP122312.1"/>
</dbReference>
<evidence type="ECO:0000313" key="3">
    <source>
        <dbReference type="Proteomes" id="UP001596447"/>
    </source>
</evidence>
<evidence type="ECO:0000313" key="2">
    <source>
        <dbReference type="EMBL" id="MFC7200402.1"/>
    </source>
</evidence>
<protein>
    <submittedName>
        <fullName evidence="2">WD40/YVTN/BNR-like repeat-containing protein</fullName>
    </submittedName>
</protein>
<keyword evidence="3" id="KW-1185">Reference proteome</keyword>
<reference evidence="2 3" key="1">
    <citation type="journal article" date="2019" name="Int. J. Syst. Evol. Microbiol.">
        <title>The Global Catalogue of Microorganisms (GCM) 10K type strain sequencing project: providing services to taxonomists for standard genome sequencing and annotation.</title>
        <authorList>
            <consortium name="The Broad Institute Genomics Platform"/>
            <consortium name="The Broad Institute Genome Sequencing Center for Infectious Disease"/>
            <person name="Wu L."/>
            <person name="Ma J."/>
        </authorList>
    </citation>
    <scope>NUCLEOTIDE SEQUENCE [LARGE SCALE GENOMIC DNA]</scope>
    <source>
        <strain evidence="2 3">XZGYJ-43</strain>
    </source>
</reference>
<name>A0ABD5Z545_9EURY</name>
<organism evidence="2 3">
    <name type="scientific">Halospeciosus flavus</name>
    <dbReference type="NCBI Taxonomy" id="3032283"/>
    <lineage>
        <taxon>Archaea</taxon>
        <taxon>Methanobacteriati</taxon>
        <taxon>Methanobacteriota</taxon>
        <taxon>Stenosarchaea group</taxon>
        <taxon>Halobacteria</taxon>
        <taxon>Halobacteriales</taxon>
        <taxon>Halobacteriaceae</taxon>
        <taxon>Halospeciosus</taxon>
    </lineage>
</organism>
<dbReference type="SUPFAM" id="SSF101898">
    <property type="entry name" value="NHL repeat"/>
    <property type="match status" value="1"/>
</dbReference>
<dbReference type="Gene3D" id="2.130.10.10">
    <property type="entry name" value="YVTN repeat-like/Quinoprotein amine dehydrogenase"/>
    <property type="match status" value="1"/>
</dbReference>
<evidence type="ECO:0000256" key="1">
    <source>
        <dbReference type="SAM" id="MobiDB-lite"/>
    </source>
</evidence>